<evidence type="ECO:0000313" key="2">
    <source>
        <dbReference type="Proteomes" id="UP000812270"/>
    </source>
</evidence>
<gene>
    <name evidence="1" type="ORF">KTO63_22970</name>
</gene>
<dbReference type="PROSITE" id="PS51257">
    <property type="entry name" value="PROKAR_LIPOPROTEIN"/>
    <property type="match status" value="1"/>
</dbReference>
<protein>
    <submittedName>
        <fullName evidence="1">DUF4302 domain-containing protein</fullName>
    </submittedName>
</protein>
<reference evidence="1" key="1">
    <citation type="submission" date="2021-06" db="EMBL/GenBank/DDBJ databases">
        <authorList>
            <person name="Huq M.A."/>
        </authorList>
    </citation>
    <scope>NUCLEOTIDE SEQUENCE</scope>
    <source>
        <strain evidence="1">MAH-26</strain>
    </source>
</reference>
<organism evidence="1 2">
    <name type="scientific">Pinibacter aurantiacus</name>
    <dbReference type="NCBI Taxonomy" id="2851599"/>
    <lineage>
        <taxon>Bacteria</taxon>
        <taxon>Pseudomonadati</taxon>
        <taxon>Bacteroidota</taxon>
        <taxon>Chitinophagia</taxon>
        <taxon>Chitinophagales</taxon>
        <taxon>Chitinophagaceae</taxon>
        <taxon>Pinibacter</taxon>
    </lineage>
</organism>
<dbReference type="EMBL" id="JAHSPG010000016">
    <property type="protein sequence ID" value="MBV4360047.1"/>
    <property type="molecule type" value="Genomic_DNA"/>
</dbReference>
<dbReference type="InterPro" id="IPR025396">
    <property type="entry name" value="DUF4302"/>
</dbReference>
<comment type="caution">
    <text evidence="1">The sequence shown here is derived from an EMBL/GenBank/DDBJ whole genome shotgun (WGS) entry which is preliminary data.</text>
</comment>
<dbReference type="Proteomes" id="UP000812270">
    <property type="component" value="Unassembled WGS sequence"/>
</dbReference>
<evidence type="ECO:0000313" key="1">
    <source>
        <dbReference type="EMBL" id="MBV4360047.1"/>
    </source>
</evidence>
<sequence length="452" mass="50905">MKLTNSILCAVLTLLLFSGCKKDYDKSVFEQLPQERSAEMLKDYKTLLTSAPYGWQAYIYPGSGNLASTFLFKFDSTNRVITNCDLGPSTITTPVESSYSLRALQMTTLVFDTYSYLHLLADPNDNVMGGTRGQGFYSDYEFYFMGVSANKDTIYMEGAQKGMPLTLVKVTDDNKADVEQGFDQDGGKKMADMQYRIHSYLSSAMFINMKMQDNKQISFIYNGGSSIYFLYQNDTTGKIVGQSTLFSYTAKGIHFRDTVKYKDVAFKDMIWNLGTNTGFYVDGIFNTSKTSNTPDFPMSSLAGTLFQALYQLGGYPDQSPTAVSQSYKDIFKGINDSLNSKGYTFGEISYLFSQSRSEMTIYFGMTKEGSAYYGTYTYSFTLSNDGKTYTFKYKSEDPGGQVMRFAMAPLLKYFETGSQKLTLDYYSSASYGMLAQFKSLDDPNFFFVLIPY</sequence>
<dbReference type="RefSeq" id="WP_217794297.1">
    <property type="nucleotide sequence ID" value="NZ_JAHSPG010000016.1"/>
</dbReference>
<proteinExistence type="predicted"/>
<accession>A0A9E2W9Q3</accession>
<dbReference type="AlphaFoldDB" id="A0A9E2W9Q3"/>
<keyword evidence="2" id="KW-1185">Reference proteome</keyword>
<name>A0A9E2W9Q3_9BACT</name>
<dbReference type="Pfam" id="PF14135">
    <property type="entry name" value="DUF4302"/>
    <property type="match status" value="1"/>
</dbReference>